<evidence type="ECO:0000256" key="1">
    <source>
        <dbReference type="SAM" id="Coils"/>
    </source>
</evidence>
<feature type="compositionally biased region" description="Basic and acidic residues" evidence="2">
    <location>
        <begin position="628"/>
        <end position="640"/>
    </location>
</feature>
<dbReference type="AlphaFoldDB" id="A0A0M0J3P8"/>
<name>A0A0M0J3P8_9EUKA</name>
<comment type="caution">
    <text evidence="3">The sequence shown here is derived from an EMBL/GenBank/DDBJ whole genome shotgun (WGS) entry which is preliminary data.</text>
</comment>
<feature type="coiled-coil region" evidence="1">
    <location>
        <begin position="773"/>
        <end position="800"/>
    </location>
</feature>
<keyword evidence="1" id="KW-0175">Coiled coil</keyword>
<proteinExistence type="predicted"/>
<sequence>MAAAEARLEALKAEVLAAQQVAEEQGKENDRLRHQLGEKQARHNELASKERLAQSRLSTLAVESEDLKELVAGLRDELDAKEFELRSEKEALQQSREQAAQWQRQLGEVRTRLAAAEAAEKTAAERASAAESARALAEADAERARRDAAAQRSESRVAMVQETGMAGGLQATELAAQLRDELQGAQALVRDQAVKLATLAESEHAKSFEIDSLEKRLLALGKLLEEAQSDNSAKESQLGKATHEVWEGALQQQMWNEETKAAKVRLEILQKELEAKNERLREAEQELSVLRASVSQQQVTVASAERALEKMRKAELDHAHELRQMQSRAEQAEATKASLEAQLAQLKASLAEARQASVDKEQAVAHARSQQLAAELRAADAEQRRDTEGRRAAVAEAEVHVAVDRYARLKDVCSDLRARLEQRESALADAYGADETRRNVSEPLAMQQLEEAKDQAKALEQSLAGRDERHKMLLDTLTALRRVLAERENRVRELTEHVARLESVEIPILKEEKEAAREQAAAANKSIQGAELRLSELRQRFDEAQAHVSQLTTTLTEALEAKNTAEEHAAQQATLAAARQREAIEVAEQRRGEATRAEELFAELRGLRDGHHNLKQSYSQAQAELDASAERREAAEDAAELERQRARANAFDLEMMRDALADERSKHRLKEAELLARDEQIRTLNELLEAARAKVRARSDRADELHAHLRQAALEGEARATELAAAHGRISSLEVAVTAKDEQLEHVRSKLKAAAMGKLRHAGGAEASLGASVEALSDELRAKDEQVALLRQSIAVLEEEMLAKEGRAGATDEKHALLQRECAARDEQIMVLAEKLQAAQLEIKIGGSQLGRKNEELAMELQTTKAALMQAQRLAGIDPVAEALTSTKGLVPDGVSLDSQVKGRFFHNTCLLVKVLLAAQTKVKLNNLPIEELYRDVIAKALPVDAWPQYVYERFTG</sequence>
<organism evidence="3 4">
    <name type="scientific">Chrysochromulina tobinii</name>
    <dbReference type="NCBI Taxonomy" id="1460289"/>
    <lineage>
        <taxon>Eukaryota</taxon>
        <taxon>Haptista</taxon>
        <taxon>Haptophyta</taxon>
        <taxon>Prymnesiophyceae</taxon>
        <taxon>Prymnesiales</taxon>
        <taxon>Chrysochromulinaceae</taxon>
        <taxon>Chrysochromulina</taxon>
    </lineage>
</organism>
<reference evidence="4" key="1">
    <citation type="journal article" date="2015" name="PLoS Genet.">
        <title>Genome Sequence and Transcriptome Analyses of Chrysochromulina tobin: Metabolic Tools for Enhanced Algal Fitness in the Prominent Order Prymnesiales (Haptophyceae).</title>
        <authorList>
            <person name="Hovde B.T."/>
            <person name="Deodato C.R."/>
            <person name="Hunsperger H.M."/>
            <person name="Ryken S.A."/>
            <person name="Yost W."/>
            <person name="Jha R.K."/>
            <person name="Patterson J."/>
            <person name="Monnat R.J. Jr."/>
            <person name="Barlow S.B."/>
            <person name="Starkenburg S.R."/>
            <person name="Cattolico R.A."/>
        </authorList>
    </citation>
    <scope>NUCLEOTIDE SEQUENCE</scope>
    <source>
        <strain evidence="4">CCMP291</strain>
    </source>
</reference>
<feature type="coiled-coil region" evidence="1">
    <location>
        <begin position="210"/>
        <end position="363"/>
    </location>
</feature>
<dbReference type="EMBL" id="JWZX01003383">
    <property type="protein sequence ID" value="KOO21199.1"/>
    <property type="molecule type" value="Genomic_DNA"/>
</dbReference>
<feature type="region of interest" description="Disordered" evidence="2">
    <location>
        <begin position="618"/>
        <end position="640"/>
    </location>
</feature>
<accession>A0A0M0J3P8</accession>
<keyword evidence="4" id="KW-1185">Reference proteome</keyword>
<gene>
    <name evidence="3" type="ORF">Ctob_003599</name>
</gene>
<dbReference type="Proteomes" id="UP000037460">
    <property type="component" value="Unassembled WGS sequence"/>
</dbReference>
<evidence type="ECO:0000256" key="2">
    <source>
        <dbReference type="SAM" id="MobiDB-lite"/>
    </source>
</evidence>
<evidence type="ECO:0000313" key="4">
    <source>
        <dbReference type="Proteomes" id="UP000037460"/>
    </source>
</evidence>
<evidence type="ECO:0000313" key="3">
    <source>
        <dbReference type="EMBL" id="KOO21199.1"/>
    </source>
</evidence>
<protein>
    <submittedName>
        <fullName evidence="3">Uncharacterized protein</fullName>
    </submittedName>
</protein>
<feature type="compositionally biased region" description="Basic and acidic residues" evidence="2">
    <location>
        <begin position="24"/>
        <end position="52"/>
    </location>
</feature>
<feature type="region of interest" description="Disordered" evidence="2">
    <location>
        <begin position="22"/>
        <end position="52"/>
    </location>
</feature>